<dbReference type="Gene3D" id="3.40.470.10">
    <property type="entry name" value="Uracil-DNA glycosylase-like domain"/>
    <property type="match status" value="1"/>
</dbReference>
<accession>A0A6B1DR81</accession>
<protein>
    <submittedName>
        <fullName evidence="1">Uncharacterized protein</fullName>
    </submittedName>
</protein>
<gene>
    <name evidence="1" type="ORF">F4Y08_05835</name>
</gene>
<comment type="caution">
    <text evidence="1">The sequence shown here is derived from an EMBL/GenBank/DDBJ whole genome shotgun (WGS) entry which is preliminary data.</text>
</comment>
<reference evidence="1" key="1">
    <citation type="submission" date="2019-09" db="EMBL/GenBank/DDBJ databases">
        <title>Characterisation of the sponge microbiome using genome-centric metagenomics.</title>
        <authorList>
            <person name="Engelberts J.P."/>
            <person name="Robbins S.J."/>
            <person name="De Goeij J.M."/>
            <person name="Aranda M."/>
            <person name="Bell S.C."/>
            <person name="Webster N.S."/>
        </authorList>
    </citation>
    <scope>NUCLEOTIDE SEQUENCE</scope>
    <source>
        <strain evidence="1">SB0662_bin_9</strain>
    </source>
</reference>
<proteinExistence type="predicted"/>
<name>A0A6B1DR81_9CHLR</name>
<sequence>MLKAGSVQPSECCAMIEDFVKYIPPKLQHKSGIVFYSGRAAFSGRRELYILGLNPGGDPTEQANETVAWHTSKVVRDKPYKWSEYSDESWKGKCPGKHGMQPRILHLLKNLDLEPGEVPSSNIVFERSRTGKDIEKNLRQLAEMCWPFHRAVIKQLRPRVILCLGKPAGEFVRKKTRAIDQIDCFVETYPKSRRKSTCFTNHEGRKVIRASHPSRADWTNPDADPSELVLRALRP</sequence>
<evidence type="ECO:0000313" key="1">
    <source>
        <dbReference type="EMBL" id="MYD89848.1"/>
    </source>
</evidence>
<dbReference type="InterPro" id="IPR036895">
    <property type="entry name" value="Uracil-DNA_glycosylase-like_sf"/>
</dbReference>
<dbReference type="SUPFAM" id="SSF52141">
    <property type="entry name" value="Uracil-DNA glycosylase-like"/>
    <property type="match status" value="1"/>
</dbReference>
<organism evidence="1">
    <name type="scientific">Caldilineaceae bacterium SB0662_bin_9</name>
    <dbReference type="NCBI Taxonomy" id="2605258"/>
    <lineage>
        <taxon>Bacteria</taxon>
        <taxon>Bacillati</taxon>
        <taxon>Chloroflexota</taxon>
        <taxon>Caldilineae</taxon>
        <taxon>Caldilineales</taxon>
        <taxon>Caldilineaceae</taxon>
    </lineage>
</organism>
<dbReference type="EMBL" id="VXPY01000036">
    <property type="protein sequence ID" value="MYD89848.1"/>
    <property type="molecule type" value="Genomic_DNA"/>
</dbReference>
<dbReference type="AlphaFoldDB" id="A0A6B1DR81"/>